<dbReference type="EMBL" id="CAJNOM010000206">
    <property type="protein sequence ID" value="CAF1227151.1"/>
    <property type="molecule type" value="Genomic_DNA"/>
</dbReference>
<sequence length="504" mass="59379">MDTITKFEDLSNEIFLEVFEYLHCLDLFMAFASLNNRFTFLLSLPQLHLIVNEYHFDYQIEFLSSHLIHRAHQVISISFHDQLCDYLGGVIYFFFNKHTFENLRSCIFHLNYLPWGLYDIMEKLKNFNKLVLFEIFQPKNEPLPDNIKEQLSTIALKCKSLKLRSVSLLFPYTYPKLLENNSINSTLTTLRMMFHGVTTICSVYSFLPVLRIYRALRNLSIFISNQNNQQIIMPTLPAIYGINPPILSLLKSFELCVKTFCSFNQLSFILGCMPNLRRFIFTVISLSSSISYLHRNLFRGDEWELLSKNRLSQLDIFDIFLHIQYSNFGLDMNIVVNSFNYFTTKYDDWYLAVHQSQCTFYNKKKYINLRGFRRSKKTRHHVFSQMRMVLGTLNIYSTSMADNEHDLFYSIYKDLHIDIPVNTNILNIPSYGQLFKNINYLTIEIDSSILIFVKKILDFCLCNPAEVYQKDCADKIASLIDLTTITKLEFKSKSNIYFIKHILL</sequence>
<gene>
    <name evidence="1" type="ORF">QVE165_LOCUS27227</name>
</gene>
<reference evidence="1" key="1">
    <citation type="submission" date="2021-02" db="EMBL/GenBank/DDBJ databases">
        <authorList>
            <person name="Nowell W R."/>
        </authorList>
    </citation>
    <scope>NUCLEOTIDE SEQUENCE</scope>
</reference>
<organism evidence="1 2">
    <name type="scientific">Adineta steineri</name>
    <dbReference type="NCBI Taxonomy" id="433720"/>
    <lineage>
        <taxon>Eukaryota</taxon>
        <taxon>Metazoa</taxon>
        <taxon>Spiralia</taxon>
        <taxon>Gnathifera</taxon>
        <taxon>Rotifera</taxon>
        <taxon>Eurotatoria</taxon>
        <taxon>Bdelloidea</taxon>
        <taxon>Adinetida</taxon>
        <taxon>Adinetidae</taxon>
        <taxon>Adineta</taxon>
    </lineage>
</organism>
<protein>
    <recommendedName>
        <fullName evidence="3">F-box domain-containing protein</fullName>
    </recommendedName>
</protein>
<proteinExistence type="predicted"/>
<dbReference type="AlphaFoldDB" id="A0A814Y950"/>
<evidence type="ECO:0000313" key="1">
    <source>
        <dbReference type="EMBL" id="CAF1227151.1"/>
    </source>
</evidence>
<dbReference type="OrthoDB" id="10040397at2759"/>
<evidence type="ECO:0000313" key="2">
    <source>
        <dbReference type="Proteomes" id="UP000663832"/>
    </source>
</evidence>
<keyword evidence="2" id="KW-1185">Reference proteome</keyword>
<name>A0A814Y950_9BILA</name>
<dbReference type="Proteomes" id="UP000663832">
    <property type="component" value="Unassembled WGS sequence"/>
</dbReference>
<comment type="caution">
    <text evidence="1">The sequence shown here is derived from an EMBL/GenBank/DDBJ whole genome shotgun (WGS) entry which is preliminary data.</text>
</comment>
<evidence type="ECO:0008006" key="3">
    <source>
        <dbReference type="Google" id="ProtNLM"/>
    </source>
</evidence>
<accession>A0A814Y950</accession>